<evidence type="ECO:0000313" key="1">
    <source>
        <dbReference type="EMBL" id="KAI4861629.1"/>
    </source>
</evidence>
<dbReference type="Proteomes" id="UP001497700">
    <property type="component" value="Unassembled WGS sequence"/>
</dbReference>
<reference evidence="1 2" key="1">
    <citation type="journal article" date="2022" name="New Phytol.">
        <title>Ecological generalism drives hyperdiversity of secondary metabolite gene clusters in xylarialean endophytes.</title>
        <authorList>
            <person name="Franco M.E.E."/>
            <person name="Wisecaver J.H."/>
            <person name="Arnold A.E."/>
            <person name="Ju Y.M."/>
            <person name="Slot J.C."/>
            <person name="Ahrendt S."/>
            <person name="Moore L.P."/>
            <person name="Eastman K.E."/>
            <person name="Scott K."/>
            <person name="Konkel Z."/>
            <person name="Mondo S.J."/>
            <person name="Kuo A."/>
            <person name="Hayes R.D."/>
            <person name="Haridas S."/>
            <person name="Andreopoulos B."/>
            <person name="Riley R."/>
            <person name="LaButti K."/>
            <person name="Pangilinan J."/>
            <person name="Lipzen A."/>
            <person name="Amirebrahimi M."/>
            <person name="Yan J."/>
            <person name="Adam C."/>
            <person name="Keymanesh K."/>
            <person name="Ng V."/>
            <person name="Louie K."/>
            <person name="Northen T."/>
            <person name="Drula E."/>
            <person name="Henrissat B."/>
            <person name="Hsieh H.M."/>
            <person name="Youens-Clark K."/>
            <person name="Lutzoni F."/>
            <person name="Miadlikowska J."/>
            <person name="Eastwood D.C."/>
            <person name="Hamelin R.C."/>
            <person name="Grigoriev I.V."/>
            <person name="U'Ren J.M."/>
        </authorList>
    </citation>
    <scope>NUCLEOTIDE SEQUENCE [LARGE SCALE GENOMIC DNA]</scope>
    <source>
        <strain evidence="1 2">CBS 119005</strain>
    </source>
</reference>
<sequence>MADSDTVANPFEIPQLDFDGYSTPVTPETIQEIPHLHAAILATAFSQGFDIGAIEGYIELFPQQTISNIWDEVVLSHTVFAYAINTGNIDIIKLCLEYGADTDSVDPVGLSLLVIAIVRAMEVGRNAPEVGRLLLSYGADPQSVPREMWQDYLKAPSAMLDKYSIPDSLVAEFSRVLNLTTRYHLWQADHLKRPTKRMVQIAKAHDMTALLRLPYQIIGQEATVQLVVNTVYTHIAQDTAKPLVLAFAGLSGHGKTELATQMGSLLSIPTKTIDCTHAWHQTVLLGSTYGYVGNKDGGPLNNFLIENKGERCVVFLDEFDKTNVDVHNVLLKVMDEGVYVDRRGGADTSEADCTKVIWILATNYGDAAITRFYEQHLAKCKPEDAGKVSIEPLQTELEELRCTHPI</sequence>
<keyword evidence="2" id="KW-1185">Reference proteome</keyword>
<evidence type="ECO:0000313" key="2">
    <source>
        <dbReference type="Proteomes" id="UP001497700"/>
    </source>
</evidence>
<keyword evidence="1" id="KW-0378">Hydrolase</keyword>
<organism evidence="1 2">
    <name type="scientific">Hypoxylon rubiginosum</name>
    <dbReference type="NCBI Taxonomy" id="110542"/>
    <lineage>
        <taxon>Eukaryota</taxon>
        <taxon>Fungi</taxon>
        <taxon>Dikarya</taxon>
        <taxon>Ascomycota</taxon>
        <taxon>Pezizomycotina</taxon>
        <taxon>Sordariomycetes</taxon>
        <taxon>Xylariomycetidae</taxon>
        <taxon>Xylariales</taxon>
        <taxon>Hypoxylaceae</taxon>
        <taxon>Hypoxylon</taxon>
    </lineage>
</organism>
<protein>
    <submittedName>
        <fullName evidence="1">P-loop containing nucleoside triphosphate hydrolase protein</fullName>
    </submittedName>
</protein>
<name>A0ACB9YRM1_9PEZI</name>
<comment type="caution">
    <text evidence="1">The sequence shown here is derived from an EMBL/GenBank/DDBJ whole genome shotgun (WGS) entry which is preliminary data.</text>
</comment>
<gene>
    <name evidence="1" type="ORF">F4820DRAFT_432883</name>
</gene>
<accession>A0ACB9YRM1</accession>
<proteinExistence type="predicted"/>
<dbReference type="EMBL" id="MU393546">
    <property type="protein sequence ID" value="KAI4861629.1"/>
    <property type="molecule type" value="Genomic_DNA"/>
</dbReference>